<evidence type="ECO:0000256" key="2">
    <source>
        <dbReference type="ARBA" id="ARBA00022490"/>
    </source>
</evidence>
<dbReference type="GO" id="GO:0005856">
    <property type="term" value="C:cytoskeleton"/>
    <property type="evidence" value="ECO:0007669"/>
    <property type="project" value="UniProtKB-SubCell"/>
</dbReference>
<dbReference type="OrthoDB" id="418495at2759"/>
<dbReference type="InterPro" id="IPR006869">
    <property type="entry name" value="DUF547"/>
</dbReference>
<dbReference type="InterPro" id="IPR005455">
    <property type="entry name" value="PFN_euk"/>
</dbReference>
<dbReference type="GO" id="GO:0071555">
    <property type="term" value="P:cell wall organization"/>
    <property type="evidence" value="ECO:0007669"/>
    <property type="project" value="UniProtKB-KW"/>
</dbReference>
<keyword evidence="2" id="KW-0963">Cytoplasm</keyword>
<dbReference type="GO" id="GO:0016787">
    <property type="term" value="F:hydrolase activity"/>
    <property type="evidence" value="ECO:0007669"/>
    <property type="project" value="UniProtKB-KW"/>
</dbReference>
<evidence type="ECO:0000313" key="7">
    <source>
        <dbReference type="RefSeq" id="XP_027192386.1"/>
    </source>
</evidence>
<dbReference type="PANTHER" id="PTHR46248:SF6">
    <property type="entry name" value="OS03G0859900 PROTEIN"/>
    <property type="match status" value="1"/>
</dbReference>
<dbReference type="RefSeq" id="XP_027192386.1">
    <property type="nucleotide sequence ID" value="XM_027336585.1"/>
</dbReference>
<evidence type="ECO:0000256" key="1">
    <source>
        <dbReference type="ARBA" id="ARBA00004245"/>
    </source>
</evidence>
<name>A0A3Q7Y340_CICAR</name>
<feature type="domain" description="DUF547" evidence="5">
    <location>
        <begin position="112"/>
        <end position="155"/>
    </location>
</feature>
<dbReference type="SUPFAM" id="SSF55770">
    <property type="entry name" value="Profilin (actin-binding protein)"/>
    <property type="match status" value="1"/>
</dbReference>
<keyword evidence="3" id="KW-0009">Actin-binding</keyword>
<dbReference type="Proteomes" id="UP000087171">
    <property type="component" value="Chromosome Ca7"/>
</dbReference>
<dbReference type="STRING" id="3827.A0A3Q7Y340"/>
<dbReference type="PRINTS" id="PR01640">
    <property type="entry name" value="PROFILINPLNT"/>
</dbReference>
<organism evidence="6 7">
    <name type="scientific">Cicer arietinum</name>
    <name type="common">Chickpea</name>
    <name type="synonym">Garbanzo</name>
    <dbReference type="NCBI Taxonomy" id="3827"/>
    <lineage>
        <taxon>Eukaryota</taxon>
        <taxon>Viridiplantae</taxon>
        <taxon>Streptophyta</taxon>
        <taxon>Embryophyta</taxon>
        <taxon>Tracheophyta</taxon>
        <taxon>Spermatophyta</taxon>
        <taxon>Magnoliopsida</taxon>
        <taxon>eudicotyledons</taxon>
        <taxon>Gunneridae</taxon>
        <taxon>Pentapetalae</taxon>
        <taxon>rosids</taxon>
        <taxon>fabids</taxon>
        <taxon>Fabales</taxon>
        <taxon>Fabaceae</taxon>
        <taxon>Papilionoideae</taxon>
        <taxon>50 kb inversion clade</taxon>
        <taxon>NPAAA clade</taxon>
        <taxon>Hologalegina</taxon>
        <taxon>IRL clade</taxon>
        <taxon>Cicereae</taxon>
        <taxon>Cicer</taxon>
    </lineage>
</organism>
<gene>
    <name evidence="7" type="primary">LOC101500595</name>
</gene>
<accession>A0A3Q7Y340</accession>
<keyword evidence="6" id="KW-1185">Reference proteome</keyword>
<dbReference type="AlphaFoldDB" id="A0A3Q7Y340"/>
<evidence type="ECO:0000259" key="5">
    <source>
        <dbReference type="Pfam" id="PF04784"/>
    </source>
</evidence>
<evidence type="ECO:0000256" key="4">
    <source>
        <dbReference type="ARBA" id="ARBA00023212"/>
    </source>
</evidence>
<protein>
    <submittedName>
        <fullName evidence="7">Uncharacterized protein LOC101500595 isoform X1</fullName>
    </submittedName>
</protein>
<comment type="subcellular location">
    <subcellularLocation>
        <location evidence="1">Cytoplasm</location>
        <location evidence="1">Cytoskeleton</location>
    </subcellularLocation>
</comment>
<dbReference type="Pfam" id="PF04784">
    <property type="entry name" value="DUF547"/>
    <property type="match status" value="1"/>
</dbReference>
<reference evidence="7" key="2">
    <citation type="submission" date="2025-08" db="UniProtKB">
        <authorList>
            <consortium name="RefSeq"/>
        </authorList>
    </citation>
    <scope>IDENTIFICATION</scope>
    <source>
        <tissue evidence="7">Etiolated seedlings</tissue>
    </source>
</reference>
<sequence length="201" mass="22689">MNDFAEPVTFGPTGLYIGGTKYMAIQGEPGAVIRGKKLRERNFMLHKESRQHDPYGIFNTEESIPRDIGPYKNLVIFTSSSMYPKFISSPSSVPLLIKLRILMSNLQTVDLKGLTNQQKLAFWINLYNACIMHGFIQYGVPSTPEKLTALMNKCFFPQNFINSVRTPLFLLNAAYDSWQMCNFGCKPWGSPANLANNSPCF</sequence>
<dbReference type="Gene3D" id="3.30.450.30">
    <property type="entry name" value="Dynein light chain 2a, cytoplasmic"/>
    <property type="match status" value="1"/>
</dbReference>
<keyword evidence="4" id="KW-0206">Cytoskeleton</keyword>
<dbReference type="PANTHER" id="PTHR46248">
    <property type="entry name" value="EXPRESSED PROTEIN"/>
    <property type="match status" value="1"/>
</dbReference>
<reference evidence="6" key="1">
    <citation type="journal article" date="2013" name="Nat. Biotechnol.">
        <title>Draft genome sequence of chickpea (Cicer arietinum) provides a resource for trait improvement.</title>
        <authorList>
            <person name="Varshney R.K."/>
            <person name="Song C."/>
            <person name="Saxena R.K."/>
            <person name="Azam S."/>
            <person name="Yu S."/>
            <person name="Sharpe A.G."/>
            <person name="Cannon S."/>
            <person name="Baek J."/>
            <person name="Rosen B.D."/>
            <person name="Tar'an B."/>
            <person name="Millan T."/>
            <person name="Zhang X."/>
            <person name="Ramsay L.D."/>
            <person name="Iwata A."/>
            <person name="Wang Y."/>
            <person name="Nelson W."/>
            <person name="Farmer A.D."/>
            <person name="Gaur P.M."/>
            <person name="Soderlund C."/>
            <person name="Penmetsa R.V."/>
            <person name="Xu C."/>
            <person name="Bharti A.K."/>
            <person name="He W."/>
            <person name="Winter P."/>
            <person name="Zhao S."/>
            <person name="Hane J.K."/>
            <person name="Carrasquilla-Garcia N."/>
            <person name="Condie J.A."/>
            <person name="Upadhyaya H.D."/>
            <person name="Luo M.C."/>
            <person name="Thudi M."/>
            <person name="Gowda C.L."/>
            <person name="Singh N.P."/>
            <person name="Lichtenzveig J."/>
            <person name="Gali K.K."/>
            <person name="Rubio J."/>
            <person name="Nadarajan N."/>
            <person name="Dolezel J."/>
            <person name="Bansal K.C."/>
            <person name="Xu X."/>
            <person name="Edwards D."/>
            <person name="Zhang G."/>
            <person name="Kahl G."/>
            <person name="Gil J."/>
            <person name="Singh K.B."/>
            <person name="Datta S.K."/>
            <person name="Jackson S.A."/>
            <person name="Wang J."/>
            <person name="Cook D.R."/>
        </authorList>
    </citation>
    <scope>NUCLEOTIDE SEQUENCE [LARGE SCALE GENOMIC DNA]</scope>
    <source>
        <strain evidence="6">cv. CDC Frontier</strain>
    </source>
</reference>
<evidence type="ECO:0000256" key="3">
    <source>
        <dbReference type="ARBA" id="ARBA00023203"/>
    </source>
</evidence>
<proteinExistence type="predicted"/>
<dbReference type="InterPro" id="IPR036140">
    <property type="entry name" value="PFN_sf"/>
</dbReference>
<dbReference type="GO" id="GO:0003779">
    <property type="term" value="F:actin binding"/>
    <property type="evidence" value="ECO:0007669"/>
    <property type="project" value="UniProtKB-KW"/>
</dbReference>
<evidence type="ECO:0000313" key="6">
    <source>
        <dbReference type="Proteomes" id="UP000087171"/>
    </source>
</evidence>